<dbReference type="GO" id="GO:0006357">
    <property type="term" value="P:regulation of transcription by RNA polymerase II"/>
    <property type="evidence" value="ECO:0007669"/>
    <property type="project" value="InterPro"/>
</dbReference>
<organism evidence="3">
    <name type="scientific">Rhodnius prolixus</name>
    <name type="common">Triatomid bug</name>
    <dbReference type="NCBI Taxonomy" id="13249"/>
    <lineage>
        <taxon>Eukaryota</taxon>
        <taxon>Metazoa</taxon>
        <taxon>Ecdysozoa</taxon>
        <taxon>Arthropoda</taxon>
        <taxon>Hexapoda</taxon>
        <taxon>Insecta</taxon>
        <taxon>Pterygota</taxon>
        <taxon>Neoptera</taxon>
        <taxon>Paraneoptera</taxon>
        <taxon>Hemiptera</taxon>
        <taxon>Heteroptera</taxon>
        <taxon>Panheteroptera</taxon>
        <taxon>Cimicomorpha</taxon>
        <taxon>Reduviidae</taxon>
        <taxon>Triatominae</taxon>
        <taxon>Rhodnius</taxon>
    </lineage>
</organism>
<protein>
    <submittedName>
        <fullName evidence="3 4">Putative steroid receptor rna activator</fullName>
    </submittedName>
</protein>
<dbReference type="PANTHER" id="PTHR18834">
    <property type="entry name" value="STEROID RECEPTOR RNA ACTIVATOR 1"/>
    <property type="match status" value="1"/>
</dbReference>
<sequence>MTDKEKQLQAKEFDPGWNDPPLFSFESREAHSRQCKSATLNKRVVFPSSSSVGKQQAENKSDGDRAVLTSSSAPPKLPVGGPPKVALVVLPSVSTVQDQESGDNVRSLDVLHKNFDDVLYQVYSQEENKEVEEIKKRLAVMENMWKDGKFNTLVKGNLLKLSLALKEDRLEDSECLQRNLMVDHSNVCSLWMAAVRKLIYSKKESITH</sequence>
<dbReference type="OMA" id="PRNFLNK"/>
<evidence type="ECO:0000256" key="1">
    <source>
        <dbReference type="SAM" id="MobiDB-lite"/>
    </source>
</evidence>
<dbReference type="RefSeq" id="XP_073969264.1">
    <property type="nucleotide sequence ID" value="XM_074113163.1"/>
</dbReference>
<dbReference type="PANTHER" id="PTHR18834:SF2">
    <property type="entry name" value="STEROID RECEPTOR RNA ACTIVATOR 1"/>
    <property type="match status" value="1"/>
</dbReference>
<dbReference type="EMBL" id="ACPB03026820">
    <property type="status" value="NOT_ANNOTATED_CDS"/>
    <property type="molecule type" value="Genomic_DNA"/>
</dbReference>
<evidence type="ECO:0000259" key="2">
    <source>
        <dbReference type="Pfam" id="PF07304"/>
    </source>
</evidence>
<dbReference type="InterPro" id="IPR040243">
    <property type="entry name" value="Steroid_recept_RNA_1"/>
</dbReference>
<feature type="region of interest" description="Disordered" evidence="1">
    <location>
        <begin position="46"/>
        <end position="81"/>
    </location>
</feature>
<dbReference type="HOGENOM" id="CLU_081395_0_0_1"/>
<reference evidence="5" key="2">
    <citation type="submission" date="2015-04" db="EMBL/GenBank/DDBJ databases">
        <authorList>
            <person name="Wilson R.K."/>
            <person name="Warren W."/>
            <person name="Dotson E."/>
            <person name="Oliveira P.L."/>
        </authorList>
    </citation>
    <scope>NUCLEOTIDE SEQUENCE</scope>
</reference>
<feature type="domain" description="SRA1/Sec31" evidence="2">
    <location>
        <begin position="73"/>
        <end position="204"/>
    </location>
</feature>
<dbReference type="Pfam" id="PF07304">
    <property type="entry name" value="SRA1"/>
    <property type="match status" value="1"/>
</dbReference>
<feature type="compositionally biased region" description="Polar residues" evidence="1">
    <location>
        <begin position="47"/>
        <end position="56"/>
    </location>
</feature>
<name>R4FM00_RHOPR</name>
<dbReference type="GO" id="GO:0005634">
    <property type="term" value="C:nucleus"/>
    <property type="evidence" value="ECO:0007669"/>
    <property type="project" value="TreeGrafter"/>
</dbReference>
<keyword evidence="5" id="KW-1185">Reference proteome</keyword>
<proteinExistence type="evidence at transcript level"/>
<evidence type="ECO:0000313" key="4">
    <source>
        <dbReference type="EnsemblMetazoa" id="RPRC010897-PA"/>
    </source>
</evidence>
<dbReference type="GeneID" id="141446610"/>
<feature type="compositionally biased region" description="Basic and acidic residues" evidence="1">
    <location>
        <begin position="1"/>
        <end position="14"/>
    </location>
</feature>
<dbReference type="eggNOG" id="ENOG502RZ38">
    <property type="taxonomic scope" value="Eukaryota"/>
</dbReference>
<reference evidence="3" key="1">
    <citation type="submission" date="2013-04" db="EMBL/GenBank/DDBJ databases">
        <title>An insight into the transcriptome of the digestive tract of the blood sucking bug, Rhodnius prolixus.</title>
        <authorList>
            <person name="Ribeiro J.M.C."/>
            <person name="Genta F.A."/>
            <person name="Sorgine M.H.F."/>
            <person name="Paiva-Silva G.O."/>
            <person name="Majerowicz D."/>
            <person name="Medeiros M."/>
            <person name="Koerich L."/>
            <person name="Terra W.R."/>
            <person name="Ferreira C."/>
            <person name="Pimentel A.C."/>
            <person name="Bisch P.M."/>
            <person name="Diniz M.M.P."/>
            <person name="Nascimento R."/>
            <person name="Salmon D."/>
            <person name="Silber A.M."/>
            <person name="Alves M."/>
            <person name="Oliveira M.F."/>
            <person name="Gondim K.C."/>
            <person name="Silva Neto M.A.C."/>
            <person name="Atella G.C."/>
            <person name="Araujo H."/>
            <person name="Dias F.S."/>
            <person name="Polycarpo C.R."/>
            <person name="Fampa P."/>
            <person name="Melo A.C."/>
            <person name="Tanaka A.S."/>
            <person name="Balczun C."/>
            <person name="Oliveira J.H.M."/>
            <person name="Goncalves R."/>
            <person name="Lazoski C."/>
            <person name="Pereira M.A."/>
            <person name="Rivera-Pomar R."/>
            <person name="Diambra L."/>
            <person name="Schaub G.A."/>
            <person name="Garcia E.S."/>
            <person name="Azambuja P."/>
            <person name="Braz G.R.C."/>
            <person name="Oliveira P.L."/>
        </authorList>
    </citation>
    <scope>NUCLEOTIDE SEQUENCE</scope>
</reference>
<feature type="region of interest" description="Disordered" evidence="1">
    <location>
        <begin position="1"/>
        <end position="30"/>
    </location>
</feature>
<dbReference type="VEuPathDB" id="VectorBase:RPRC010897"/>
<dbReference type="EMBL" id="GAHY01001919">
    <property type="protein sequence ID" value="JAA75591.1"/>
    <property type="molecule type" value="mRNA"/>
</dbReference>
<dbReference type="InterPro" id="IPR009917">
    <property type="entry name" value="SRA1/Sec31"/>
</dbReference>
<dbReference type="Gene3D" id="1.20.940.10">
    <property type="entry name" value="Functional domain of the splicing factor Prp18"/>
    <property type="match status" value="1"/>
</dbReference>
<dbReference type="EnsemblMetazoa" id="RPRC010897-RA">
    <property type="protein sequence ID" value="RPRC010897-PA"/>
    <property type="gene ID" value="RPRC010897"/>
</dbReference>
<evidence type="ECO:0000313" key="3">
    <source>
        <dbReference type="EMBL" id="JAA75591.1"/>
    </source>
</evidence>
<keyword evidence="3" id="KW-0675">Receptor</keyword>
<accession>R4FM00</accession>
<evidence type="ECO:0000313" key="5">
    <source>
        <dbReference type="Proteomes" id="UP000015103"/>
    </source>
</evidence>
<dbReference type="AlphaFoldDB" id="R4FM00"/>
<dbReference type="GO" id="GO:0003713">
    <property type="term" value="F:transcription coactivator activity"/>
    <property type="evidence" value="ECO:0007669"/>
    <property type="project" value="InterPro"/>
</dbReference>
<dbReference type="Proteomes" id="UP000015103">
    <property type="component" value="Unassembled WGS sequence"/>
</dbReference>
<reference evidence="4" key="3">
    <citation type="submission" date="2015-05" db="UniProtKB">
        <authorList>
            <consortium name="EnsemblMetazoa"/>
        </authorList>
    </citation>
    <scope>IDENTIFICATION</scope>
</reference>
<dbReference type="STRING" id="13249.R4FM00"/>
<dbReference type="InParanoid" id="R4FM00"/>